<feature type="domain" description="4Fe-4S ferredoxin-type" evidence="2">
    <location>
        <begin position="249"/>
        <end position="281"/>
    </location>
</feature>
<dbReference type="InterPro" id="IPR004453">
    <property type="entry name" value="QueG"/>
</dbReference>
<dbReference type="PANTHER" id="PTHR30002">
    <property type="entry name" value="EPOXYQUEUOSINE REDUCTASE"/>
    <property type="match status" value="1"/>
</dbReference>
<dbReference type="SUPFAM" id="SSF54862">
    <property type="entry name" value="4Fe-4S ferredoxins"/>
    <property type="match status" value="1"/>
</dbReference>
<name>A0A382I180_9ZZZZ</name>
<dbReference type="GO" id="GO:0052693">
    <property type="term" value="F:epoxyqueuosine reductase activity"/>
    <property type="evidence" value="ECO:0007669"/>
    <property type="project" value="TreeGrafter"/>
</dbReference>
<evidence type="ECO:0000313" key="3">
    <source>
        <dbReference type="EMBL" id="SVB92461.1"/>
    </source>
</evidence>
<keyword evidence="1" id="KW-0479">Metal-binding</keyword>
<protein>
    <recommendedName>
        <fullName evidence="2">4Fe-4S ferredoxin-type domain-containing protein</fullName>
    </recommendedName>
</protein>
<dbReference type="GO" id="GO:0051539">
    <property type="term" value="F:4 iron, 4 sulfur cluster binding"/>
    <property type="evidence" value="ECO:0007669"/>
    <property type="project" value="UniProtKB-KW"/>
</dbReference>
<keyword evidence="1" id="KW-0408">Iron</keyword>
<dbReference type="EMBL" id="UINC01064118">
    <property type="protein sequence ID" value="SVB92461.1"/>
    <property type="molecule type" value="Genomic_DNA"/>
</dbReference>
<reference evidence="3" key="1">
    <citation type="submission" date="2018-05" db="EMBL/GenBank/DDBJ databases">
        <authorList>
            <person name="Lanie J.A."/>
            <person name="Ng W.-L."/>
            <person name="Kazmierczak K.M."/>
            <person name="Andrzejewski T.M."/>
            <person name="Davidsen T.M."/>
            <person name="Wayne K.J."/>
            <person name="Tettelin H."/>
            <person name="Glass J.I."/>
            <person name="Rusch D."/>
            <person name="Podicherti R."/>
            <person name="Tsui H.-C.T."/>
            <person name="Winkler M.E."/>
        </authorList>
    </citation>
    <scope>NUCLEOTIDE SEQUENCE</scope>
</reference>
<dbReference type="InterPro" id="IPR017900">
    <property type="entry name" value="4Fe4S_Fe_S_CS"/>
</dbReference>
<sequence>MKKKVNHVVKRPGHKIGEADVEIPVAADLVSVPGSSTRERDVSFYSREYPAESQTIEKSADRVWAKTAYSKEVQDYSKTHAKAVEPLVEAATISGDVEPTGKPIHRDDATSSIRKKARELGFGEVGFTKYDRRYTYASKKRWVKYQHAICLALEQDYDQTQAIPSIEAEYAHYGTYEMAGDLALRLAGHIRAIGYHAQIHSPSDNSGVYIPLFVNAGLGQLGANGQLLSPHFGSRARLMIITTDAPLVYDEPVDYGINKFCDQCQVCVARCPGRALVKDRVWYRGVLKNKLIYDRCRPIMVKYEGCGVCMKVCPIQRYGMKPVMKHYVETGEILGKGTLDLEGYSMRGKGHFDSGELPHFDRDMFDIPHGTTDEWLLHEFKTKIQSRSKVTKAEAVQFADDLKAIVDNGTNWTDE</sequence>
<dbReference type="PROSITE" id="PS51379">
    <property type="entry name" value="4FE4S_FER_2"/>
    <property type="match status" value="1"/>
</dbReference>
<evidence type="ECO:0000259" key="2">
    <source>
        <dbReference type="PROSITE" id="PS51379"/>
    </source>
</evidence>
<dbReference type="Gene3D" id="3.30.70.20">
    <property type="match status" value="1"/>
</dbReference>
<organism evidence="3">
    <name type="scientific">marine metagenome</name>
    <dbReference type="NCBI Taxonomy" id="408172"/>
    <lineage>
        <taxon>unclassified sequences</taxon>
        <taxon>metagenomes</taxon>
        <taxon>ecological metagenomes</taxon>
    </lineage>
</organism>
<dbReference type="PANTHER" id="PTHR30002:SF4">
    <property type="entry name" value="EPOXYQUEUOSINE REDUCTASE"/>
    <property type="match status" value="1"/>
</dbReference>
<dbReference type="PROSITE" id="PS00198">
    <property type="entry name" value="4FE4S_FER_1"/>
    <property type="match status" value="1"/>
</dbReference>
<keyword evidence="1" id="KW-0411">Iron-sulfur</keyword>
<keyword evidence="1" id="KW-0004">4Fe-4S</keyword>
<accession>A0A382I180</accession>
<proteinExistence type="predicted"/>
<dbReference type="InterPro" id="IPR017896">
    <property type="entry name" value="4Fe4S_Fe-S-bd"/>
</dbReference>
<dbReference type="GO" id="GO:0008616">
    <property type="term" value="P:tRNA queuosine(34) biosynthetic process"/>
    <property type="evidence" value="ECO:0007669"/>
    <property type="project" value="InterPro"/>
</dbReference>
<evidence type="ECO:0000256" key="1">
    <source>
        <dbReference type="ARBA" id="ARBA00022485"/>
    </source>
</evidence>
<dbReference type="AlphaFoldDB" id="A0A382I180"/>
<gene>
    <name evidence="3" type="ORF">METZ01_LOCUS245315</name>
</gene>